<organism evidence="1 2">
    <name type="scientific">Gigaspora margarita</name>
    <dbReference type="NCBI Taxonomy" id="4874"/>
    <lineage>
        <taxon>Eukaryota</taxon>
        <taxon>Fungi</taxon>
        <taxon>Fungi incertae sedis</taxon>
        <taxon>Mucoromycota</taxon>
        <taxon>Glomeromycotina</taxon>
        <taxon>Glomeromycetes</taxon>
        <taxon>Diversisporales</taxon>
        <taxon>Gigasporaceae</taxon>
        <taxon>Gigaspora</taxon>
    </lineage>
</organism>
<proteinExistence type="predicted"/>
<dbReference type="Proteomes" id="UP000789901">
    <property type="component" value="Unassembled WGS sequence"/>
</dbReference>
<name>A0ABN7XAD8_GIGMA</name>
<comment type="caution">
    <text evidence="1">The sequence shown here is derived from an EMBL/GenBank/DDBJ whole genome shotgun (WGS) entry which is preliminary data.</text>
</comment>
<dbReference type="EMBL" id="CAJVQB010100101">
    <property type="protein sequence ID" value="CAG8850228.1"/>
    <property type="molecule type" value="Genomic_DNA"/>
</dbReference>
<reference evidence="1 2" key="1">
    <citation type="submission" date="2021-06" db="EMBL/GenBank/DDBJ databases">
        <authorList>
            <person name="Kallberg Y."/>
            <person name="Tangrot J."/>
            <person name="Rosling A."/>
        </authorList>
    </citation>
    <scope>NUCLEOTIDE SEQUENCE [LARGE SCALE GENOMIC DNA]</scope>
    <source>
        <strain evidence="1 2">120-4 pot B 10/14</strain>
    </source>
</reference>
<protein>
    <submittedName>
        <fullName evidence="1">23611_t:CDS:1</fullName>
    </submittedName>
</protein>
<gene>
    <name evidence="1" type="ORF">GMARGA_LOCUS40110</name>
</gene>
<evidence type="ECO:0000313" key="1">
    <source>
        <dbReference type="EMBL" id="CAG8850228.1"/>
    </source>
</evidence>
<accession>A0ABN7XAD8</accession>
<feature type="non-terminal residue" evidence="1">
    <location>
        <position position="41"/>
    </location>
</feature>
<sequence length="41" mass="5086">HCLESYLSDEYKKIYKDILALQKDINNLENFHLREEFGEYY</sequence>
<evidence type="ECO:0000313" key="2">
    <source>
        <dbReference type="Proteomes" id="UP000789901"/>
    </source>
</evidence>
<keyword evidence="2" id="KW-1185">Reference proteome</keyword>
<feature type="non-terminal residue" evidence="1">
    <location>
        <position position="1"/>
    </location>
</feature>